<evidence type="ECO:0000313" key="8">
    <source>
        <dbReference type="EMBL" id="BBG99174.1"/>
    </source>
</evidence>
<dbReference type="InterPro" id="IPR036955">
    <property type="entry name" value="AP2/ERF_dom_sf"/>
</dbReference>
<dbReference type="PANTHER" id="PTHR31194:SF61">
    <property type="entry name" value="ETHYLENE-RESPONSIVE TRANSCRIPTION FACTOR ERF003"/>
    <property type="match status" value="1"/>
</dbReference>
<proteinExistence type="predicted"/>
<evidence type="ECO:0000256" key="6">
    <source>
        <dbReference type="SAM" id="MobiDB-lite"/>
    </source>
</evidence>
<name>A0A4Y1R553_PRUDU</name>
<organism evidence="8">
    <name type="scientific">Prunus dulcis</name>
    <name type="common">Almond</name>
    <name type="synonym">Amygdalus dulcis</name>
    <dbReference type="NCBI Taxonomy" id="3755"/>
    <lineage>
        <taxon>Eukaryota</taxon>
        <taxon>Viridiplantae</taxon>
        <taxon>Streptophyta</taxon>
        <taxon>Embryophyta</taxon>
        <taxon>Tracheophyta</taxon>
        <taxon>Spermatophyta</taxon>
        <taxon>Magnoliopsida</taxon>
        <taxon>eudicotyledons</taxon>
        <taxon>Gunneridae</taxon>
        <taxon>Pentapetalae</taxon>
        <taxon>rosids</taxon>
        <taxon>fabids</taxon>
        <taxon>Rosales</taxon>
        <taxon>Rosaceae</taxon>
        <taxon>Amygdaloideae</taxon>
        <taxon>Amygdaleae</taxon>
        <taxon>Prunus</taxon>
    </lineage>
</organism>
<sequence length="237" mass="26642">TSSCVLTHSLTHSLTQSNPHWALETFETFLFPPPQPPPWLDPTSGIAASDRDIGTRIWLGTFETAEDAARAYDEAARLMCGTKARTNFSYNPNETMSHSSKLLSAALIAKLHKCNMASLQMAKTTNNKPVPKEEPQQQVHYMPAAPSATCIIETGDVSGFDWPEKIREYSGVQQWVEQGSWVGDGDQVLESPHDHQQHHQHQHQQEFIERLEDDHIEQMIEELLDYGHIEICPGVST</sequence>
<evidence type="ECO:0000256" key="2">
    <source>
        <dbReference type="ARBA" id="ARBA00023015"/>
    </source>
</evidence>
<protein>
    <submittedName>
        <fullName evidence="8">Integrase-type DNA-binding superfamily protein</fullName>
    </submittedName>
</protein>
<keyword evidence="2" id="KW-0805">Transcription regulation</keyword>
<dbReference type="EMBL" id="AP019299">
    <property type="protein sequence ID" value="BBG99174.1"/>
    <property type="molecule type" value="Genomic_DNA"/>
</dbReference>
<feature type="compositionally biased region" description="Basic and acidic residues" evidence="6">
    <location>
        <begin position="191"/>
        <end position="203"/>
    </location>
</feature>
<dbReference type="GO" id="GO:0005634">
    <property type="term" value="C:nucleus"/>
    <property type="evidence" value="ECO:0007669"/>
    <property type="project" value="UniProtKB-SubCell"/>
</dbReference>
<accession>A0A4Y1R553</accession>
<feature type="non-terminal residue" evidence="8">
    <location>
        <position position="1"/>
    </location>
</feature>
<evidence type="ECO:0000256" key="3">
    <source>
        <dbReference type="ARBA" id="ARBA00023125"/>
    </source>
</evidence>
<dbReference type="PANTHER" id="PTHR31194">
    <property type="entry name" value="SHN SHINE , DNA BINDING / TRANSCRIPTION FACTOR"/>
    <property type="match status" value="1"/>
</dbReference>
<gene>
    <name evidence="8" type="ORF">Prudu_008776</name>
</gene>
<dbReference type="Gene3D" id="3.30.730.10">
    <property type="entry name" value="AP2/ERF domain"/>
    <property type="match status" value="1"/>
</dbReference>
<feature type="region of interest" description="Disordered" evidence="6">
    <location>
        <begin position="183"/>
        <end position="203"/>
    </location>
</feature>
<keyword evidence="5" id="KW-0539">Nucleus</keyword>
<dbReference type="SMART" id="SM00380">
    <property type="entry name" value="AP2"/>
    <property type="match status" value="1"/>
</dbReference>
<dbReference type="GO" id="GO:0003700">
    <property type="term" value="F:DNA-binding transcription factor activity"/>
    <property type="evidence" value="ECO:0007669"/>
    <property type="project" value="InterPro"/>
</dbReference>
<reference evidence="8" key="1">
    <citation type="journal article" date="2019" name="Science">
        <title>Mutation of a bHLH transcription factor allowed almond domestication.</title>
        <authorList>
            <person name="Sanchez-Perez R."/>
            <person name="Pavan S."/>
            <person name="Mazzeo R."/>
            <person name="Moldovan C."/>
            <person name="Aiese Cigliano R."/>
            <person name="Del Cueto J."/>
            <person name="Ricciardi F."/>
            <person name="Lotti C."/>
            <person name="Ricciardi L."/>
            <person name="Dicenta F."/>
            <person name="Lopez-Marques R.L."/>
            <person name="Lindberg Moller B."/>
        </authorList>
    </citation>
    <scope>NUCLEOTIDE SEQUENCE</scope>
</reference>
<evidence type="ECO:0000256" key="1">
    <source>
        <dbReference type="ARBA" id="ARBA00004123"/>
    </source>
</evidence>
<dbReference type="InterPro" id="IPR001471">
    <property type="entry name" value="AP2/ERF_dom"/>
</dbReference>
<evidence type="ECO:0000256" key="5">
    <source>
        <dbReference type="ARBA" id="ARBA00023242"/>
    </source>
</evidence>
<dbReference type="InterPro" id="IPR016177">
    <property type="entry name" value="DNA-bd_dom_sf"/>
</dbReference>
<dbReference type="AlphaFoldDB" id="A0A4Y1R553"/>
<evidence type="ECO:0000256" key="4">
    <source>
        <dbReference type="ARBA" id="ARBA00023163"/>
    </source>
</evidence>
<dbReference type="CDD" id="cd00018">
    <property type="entry name" value="AP2"/>
    <property type="match status" value="1"/>
</dbReference>
<feature type="domain" description="AP2/ERF" evidence="7">
    <location>
        <begin position="25"/>
        <end position="89"/>
    </location>
</feature>
<dbReference type="InterPro" id="IPR050913">
    <property type="entry name" value="AP2/ERF_ERF"/>
</dbReference>
<dbReference type="GO" id="GO:0003677">
    <property type="term" value="F:DNA binding"/>
    <property type="evidence" value="ECO:0007669"/>
    <property type="project" value="UniProtKB-KW"/>
</dbReference>
<dbReference type="SUPFAM" id="SSF54171">
    <property type="entry name" value="DNA-binding domain"/>
    <property type="match status" value="1"/>
</dbReference>
<evidence type="ECO:0000259" key="7">
    <source>
        <dbReference type="PROSITE" id="PS51032"/>
    </source>
</evidence>
<keyword evidence="3 8" id="KW-0238">DNA-binding</keyword>
<keyword evidence="4" id="KW-0804">Transcription</keyword>
<dbReference type="PROSITE" id="PS51032">
    <property type="entry name" value="AP2_ERF"/>
    <property type="match status" value="1"/>
</dbReference>
<comment type="subcellular location">
    <subcellularLocation>
        <location evidence="1">Nucleus</location>
    </subcellularLocation>
</comment>